<feature type="domain" description="Ig-like" evidence="4">
    <location>
        <begin position="1217"/>
        <end position="1289"/>
    </location>
</feature>
<dbReference type="Pfam" id="PF07523">
    <property type="entry name" value="Big_3"/>
    <property type="match status" value="5"/>
</dbReference>
<dbReference type="InterPro" id="IPR022263">
    <property type="entry name" value="KxYKxGKxW"/>
</dbReference>
<dbReference type="SUPFAM" id="SSF52047">
    <property type="entry name" value="RNI-like"/>
    <property type="match status" value="1"/>
</dbReference>
<keyword evidence="3" id="KW-0472">Membrane</keyword>
<dbReference type="STRING" id="942150.IV64_GL002238"/>
<dbReference type="InterPro" id="IPR011889">
    <property type="entry name" value="Liste_lipo_26"/>
</dbReference>
<evidence type="ECO:0000259" key="4">
    <source>
        <dbReference type="Pfam" id="PF07523"/>
    </source>
</evidence>
<keyword evidence="3" id="KW-1133">Transmembrane helix</keyword>
<dbReference type="PATRIC" id="fig|942150.3.peg.2340"/>
<keyword evidence="3" id="KW-0812">Transmembrane</keyword>
<keyword evidence="1" id="KW-0732">Signal</keyword>
<dbReference type="InterPro" id="IPR005046">
    <property type="entry name" value="DUF285"/>
</dbReference>
<feature type="transmembrane region" description="Helical" evidence="3">
    <location>
        <begin position="1509"/>
        <end position="1528"/>
    </location>
</feature>
<dbReference type="InterPro" id="IPR032675">
    <property type="entry name" value="LRR_dom_sf"/>
</dbReference>
<dbReference type="NCBIfam" id="TIGR02167">
    <property type="entry name" value="Liste_lipo_26"/>
    <property type="match status" value="7"/>
</dbReference>
<dbReference type="Pfam" id="PF19258">
    <property type="entry name" value="KxYKxGKxW_sig"/>
    <property type="match status" value="1"/>
</dbReference>
<evidence type="ECO:0000313" key="7">
    <source>
        <dbReference type="Proteomes" id="UP000051783"/>
    </source>
</evidence>
<evidence type="ECO:0000256" key="2">
    <source>
        <dbReference type="SAM" id="MobiDB-lite"/>
    </source>
</evidence>
<feature type="compositionally biased region" description="Basic and acidic residues" evidence="2">
    <location>
        <begin position="143"/>
        <end position="154"/>
    </location>
</feature>
<reference evidence="6 7" key="1">
    <citation type="journal article" date="2015" name="Genome Announc.">
        <title>Expanding the biotechnology potential of lactobacilli through comparative genomics of 213 strains and associated genera.</title>
        <authorList>
            <person name="Sun Z."/>
            <person name="Harris H.M."/>
            <person name="McCann A."/>
            <person name="Guo C."/>
            <person name="Argimon S."/>
            <person name="Zhang W."/>
            <person name="Yang X."/>
            <person name="Jeffery I.B."/>
            <person name="Cooney J.C."/>
            <person name="Kagawa T.F."/>
            <person name="Liu W."/>
            <person name="Song Y."/>
            <person name="Salvetti E."/>
            <person name="Wrobel A."/>
            <person name="Rasinkangas P."/>
            <person name="Parkhill J."/>
            <person name="Rea M.C."/>
            <person name="O'Sullivan O."/>
            <person name="Ritari J."/>
            <person name="Douillard F.P."/>
            <person name="Paul Ross R."/>
            <person name="Yang R."/>
            <person name="Briner A.E."/>
            <person name="Felis G.E."/>
            <person name="de Vos W.M."/>
            <person name="Barrangou R."/>
            <person name="Klaenhammer T.R."/>
            <person name="Caufield P.W."/>
            <person name="Cui Y."/>
            <person name="Zhang H."/>
            <person name="O'Toole P.W."/>
        </authorList>
    </citation>
    <scope>NUCLEOTIDE SEQUENCE [LARGE SCALE GENOMIC DNA]</scope>
    <source>
        <strain evidence="6 7">LMG 26013</strain>
    </source>
</reference>
<feature type="domain" description="Pesticidal crystal protein Cry22Aa Ig-like" evidence="5">
    <location>
        <begin position="923"/>
        <end position="965"/>
    </location>
</feature>
<feature type="region of interest" description="Disordered" evidence="2">
    <location>
        <begin position="1373"/>
        <end position="1465"/>
    </location>
</feature>
<feature type="compositionally biased region" description="Polar residues" evidence="2">
    <location>
        <begin position="165"/>
        <end position="181"/>
    </location>
</feature>
<dbReference type="InterPro" id="IPR013783">
    <property type="entry name" value="Ig-like_fold"/>
</dbReference>
<dbReference type="Proteomes" id="UP000051783">
    <property type="component" value="Unassembled WGS sequence"/>
</dbReference>
<dbReference type="EMBL" id="JQCL01000054">
    <property type="protein sequence ID" value="KRO11601.1"/>
    <property type="molecule type" value="Genomic_DNA"/>
</dbReference>
<feature type="region of interest" description="Disordered" evidence="2">
    <location>
        <begin position="52"/>
        <end position="233"/>
    </location>
</feature>
<feature type="domain" description="Pesticidal crystal protein Cry22Aa Ig-like" evidence="5">
    <location>
        <begin position="975"/>
        <end position="1046"/>
    </location>
</feature>
<feature type="domain" description="Ig-like" evidence="4">
    <location>
        <begin position="1054"/>
        <end position="1127"/>
    </location>
</feature>
<feature type="compositionally biased region" description="Low complexity" evidence="2">
    <location>
        <begin position="1373"/>
        <end position="1385"/>
    </location>
</feature>
<sequence length="1535" mass="165521">MGKNNQGLFQSDQVTHYKMYKKGRYWLFAGIVLATMWQGSLLVQADEVNPAENGTVSQVTPGAVSTEKPTVTLKEEPGSQASNENVTAAISDQDQLHKTVSQSEHQADQDTSQAPKPQDPSSATPVKSELKVESPVAEIGEQSPDKVVEPKQQDAENGQPEVPAQEQSAGPTNPARSNSEEPATPTADGQRPNEVVEEETKGAATGQSEAPMQEQPAESMTTEELSSTVSGATNELLVPVDNLTDAGGMMASMLRTSKASRSLMDAAEPVVTEVATGNVWGGTSQWTLNSDGELHIGAGTFGTSPGDVTLRPWEGYTSQVKSVIFDGPSVAEKSLYGLFNGLANATTFTHLDYLDTEKVTDMSYVFQQDVALKTLDLSGWDVRHVTNMDYMFNGNQELTSLNVANWDTSSLVSAQGTFRYLWKLKSLDVSKWDTSKLQDLGGMFSGSSITDLDVSSWDTSSFTNVMSMFNGTENLTNLDVSNWNTSNVTTMEMMFSGSGVKNLDLHKWDVRNVQKVIKMFGYTSMDTLNISGWNLDAVTDLPKLFGDNPYTETYSGVVNLNASNLKFNKNITSLASLFTHLTSLKTINISGWDLSNITDLTDLLANDTALETIIADNWDLSNFKEIKPLFSGLDNLTTVSAQNWNLPQLTDLMGLFSGYQKLANVDASGWQIDHVTSYKDMFSNLPNLTDVNVSDWQTSQVTDMSNMFANDGSLSTLDLSSFDTSSVTTLADMLAGTDQLSKLVLGAKTRLTVNGTSVNLPAIVADPDVYKGNTGYWINSKYDQFTSKDLLNLTDPAVLADTFVWQKNLKSLTVKDSVLDQTVPNQWQPADNLVAGTDLNGQTLLLSKVTSIGTVDTTTPKTYTVTYQYSDAVGQPVTATATIQVIASKVAVTAHDTTLTQNQKWTARDSLDGALEFDGQPADPERVVVIDADKVDLTTPGTYTVTYQYTDVNGNQAQKQITVTVVKSKVGIDAKDATIVQGQSWTAQDSFVQAQTFDGQLMTDFSQVTVVGADKVDTKTPGIYQVTYSYTDIYGNVATKTITVTVMKSQVGIDAKDATIVQGQSWTAQDSFVQAQTFDGQPMTDFSQVTVVGADKVDTKIPGTYQVTYRYTDIYGNVATKKITVTVIKSQVGISVKDTTLVQGQSWTAQDSFVQSETFDGQPMTDFNQVTVVDADKVDTKKPGAYQVTYRYADIYGNVATKTITVTVVKSQVGVVAHDTTIVQGQKWAAEDSFDRAVTFDGQHVTDFNQVTVIDADKVDTKTLGTYQVTYRYTDIYGNVATQTINITVKTSQSSLSVKDAVVKQGETWTPADSFISAADATGQAVGLDYITVTGADLVDTSKPGSYAVSYRYTDAFGNQVAKTVTITVVADNSTGDGDNGGTPTEPDDNHNGDGGNGETPTEPDDNHDGDGNNGETPTEPDNSHDGDSDNGGSTTEPGNSGTDGDSTDHPSTSGDQSNDSRQKQMNPITTVVVADGMQSKPQPVPLTKQAPVNTTAELPKTSENTTSYAAITGTIMMGMLGLAGFFGKHRHEEP</sequence>
<keyword evidence="7" id="KW-1185">Reference proteome</keyword>
<feature type="compositionally biased region" description="Polar residues" evidence="2">
    <location>
        <begin position="205"/>
        <end position="233"/>
    </location>
</feature>
<feature type="domain" description="Ig-like" evidence="4">
    <location>
        <begin position="1298"/>
        <end position="1369"/>
    </location>
</feature>
<dbReference type="InterPro" id="IPR022038">
    <property type="entry name" value="Ig-like_bact"/>
</dbReference>
<dbReference type="Pfam" id="PF16403">
    <property type="entry name" value="Bact_surface_Ig-like"/>
    <property type="match status" value="2"/>
</dbReference>
<dbReference type="Pfam" id="PF03382">
    <property type="entry name" value="DUF285"/>
    <property type="match status" value="3"/>
</dbReference>
<feature type="domain" description="Ig-like" evidence="4">
    <location>
        <begin position="1135"/>
        <end position="1208"/>
    </location>
</feature>
<feature type="compositionally biased region" description="Polar residues" evidence="2">
    <location>
        <begin position="79"/>
        <end position="125"/>
    </location>
</feature>
<protein>
    <submittedName>
        <fullName evidence="6">Beta-fructosidase</fullName>
    </submittedName>
</protein>
<dbReference type="NCBIfam" id="TIGR01167">
    <property type="entry name" value="LPXTG_anchor"/>
    <property type="match status" value="1"/>
</dbReference>
<feature type="compositionally biased region" description="Polar residues" evidence="2">
    <location>
        <begin position="1435"/>
        <end position="1465"/>
    </location>
</feature>
<evidence type="ECO:0000313" key="6">
    <source>
        <dbReference type="EMBL" id="KRO11601.1"/>
    </source>
</evidence>
<dbReference type="RefSeq" id="WP_057705972.1">
    <property type="nucleotide sequence ID" value="NZ_JQCL01000054.1"/>
</dbReference>
<comment type="caution">
    <text evidence="6">The sequence shown here is derived from an EMBL/GenBank/DDBJ whole genome shotgun (WGS) entry which is preliminary data.</text>
</comment>
<dbReference type="NCBIfam" id="TIGR03715">
    <property type="entry name" value="KxYKxGKxW"/>
    <property type="match status" value="1"/>
</dbReference>
<dbReference type="Gene3D" id="3.80.10.10">
    <property type="entry name" value="Ribonuclease Inhibitor"/>
    <property type="match status" value="2"/>
</dbReference>
<organism evidence="6 7">
    <name type="scientific">Lactiplantibacillus xiangfangensis</name>
    <dbReference type="NCBI Taxonomy" id="942150"/>
    <lineage>
        <taxon>Bacteria</taxon>
        <taxon>Bacillati</taxon>
        <taxon>Bacillota</taxon>
        <taxon>Bacilli</taxon>
        <taxon>Lactobacillales</taxon>
        <taxon>Lactobacillaceae</taxon>
        <taxon>Lactiplantibacillus</taxon>
    </lineage>
</organism>
<name>A0A0R2MD51_9LACO</name>
<dbReference type="InterPro" id="IPR032179">
    <property type="entry name" value="Cry22Aa_Ig-like"/>
</dbReference>
<accession>A0A0R2MD51</accession>
<evidence type="ECO:0000259" key="5">
    <source>
        <dbReference type="Pfam" id="PF16403"/>
    </source>
</evidence>
<proteinExistence type="predicted"/>
<gene>
    <name evidence="6" type="ORF">IV64_GL002238</name>
</gene>
<evidence type="ECO:0000256" key="3">
    <source>
        <dbReference type="SAM" id="Phobius"/>
    </source>
</evidence>
<evidence type="ECO:0000256" key="1">
    <source>
        <dbReference type="ARBA" id="ARBA00022729"/>
    </source>
</evidence>
<feature type="domain" description="Ig-like" evidence="4">
    <location>
        <begin position="826"/>
        <end position="885"/>
    </location>
</feature>
<dbReference type="Gene3D" id="2.60.40.10">
    <property type="entry name" value="Immunoglobulins"/>
    <property type="match status" value="7"/>
</dbReference>